<keyword evidence="8" id="KW-1185">Reference proteome</keyword>
<dbReference type="GO" id="GO:0022857">
    <property type="term" value="F:transmembrane transporter activity"/>
    <property type="evidence" value="ECO:0007669"/>
    <property type="project" value="TreeGrafter"/>
</dbReference>
<feature type="transmembrane region" description="Helical" evidence="6">
    <location>
        <begin position="15"/>
        <end position="34"/>
    </location>
</feature>
<feature type="transmembrane region" description="Helical" evidence="6">
    <location>
        <begin position="89"/>
        <end position="110"/>
    </location>
</feature>
<evidence type="ECO:0000256" key="5">
    <source>
        <dbReference type="SAM" id="MobiDB-lite"/>
    </source>
</evidence>
<sequence>MTWGGQKYAWNDAKIIGMFVGFGLLVICFCFWQWKQGDFALIPPRVIQKRSISMGALALFGIYMAVNVYGYYFPIYFQSIQGVSIVTSGVRYLAFIIPQIVALALTGAVVTQWGYYVPYMIAGVAVSCIGGGLLTTIGTNTPQSKWASYLAITGLGVGMSGQIPYMALQAVLDPVDVATGNAIAGFASQFAGSLGIAIGQNLFIRQLYVAVPKYTDVVLPAQVVGAGATGLRALADGSTEVLTALRQAYADSVRPILILSLAAVCVALPASCAMERLNIKAVTEQRRNAERPQELEEGENAPVHNKT</sequence>
<proteinExistence type="predicted"/>
<comment type="caution">
    <text evidence="7">The sequence shown here is derived from an EMBL/GenBank/DDBJ whole genome shotgun (WGS) entry which is preliminary data.</text>
</comment>
<gene>
    <name evidence="7" type="ORF">VMCG_03189</name>
</gene>
<dbReference type="AlphaFoldDB" id="A0A423WY60"/>
<keyword evidence="3 6" id="KW-1133">Transmembrane helix</keyword>
<evidence type="ECO:0000256" key="2">
    <source>
        <dbReference type="ARBA" id="ARBA00022692"/>
    </source>
</evidence>
<organism evidence="7 8">
    <name type="scientific">Cytospora schulzeri</name>
    <dbReference type="NCBI Taxonomy" id="448051"/>
    <lineage>
        <taxon>Eukaryota</taxon>
        <taxon>Fungi</taxon>
        <taxon>Dikarya</taxon>
        <taxon>Ascomycota</taxon>
        <taxon>Pezizomycotina</taxon>
        <taxon>Sordariomycetes</taxon>
        <taxon>Sordariomycetidae</taxon>
        <taxon>Diaporthales</taxon>
        <taxon>Cytosporaceae</taxon>
        <taxon>Cytospora</taxon>
    </lineage>
</organism>
<evidence type="ECO:0000256" key="3">
    <source>
        <dbReference type="ARBA" id="ARBA00022989"/>
    </source>
</evidence>
<evidence type="ECO:0000256" key="4">
    <source>
        <dbReference type="ARBA" id="ARBA00023136"/>
    </source>
</evidence>
<feature type="compositionally biased region" description="Basic and acidic residues" evidence="5">
    <location>
        <begin position="285"/>
        <end position="294"/>
    </location>
</feature>
<feature type="transmembrane region" description="Helical" evidence="6">
    <location>
        <begin position="54"/>
        <end position="77"/>
    </location>
</feature>
<dbReference type="OrthoDB" id="10021397at2759"/>
<evidence type="ECO:0008006" key="9">
    <source>
        <dbReference type="Google" id="ProtNLM"/>
    </source>
</evidence>
<dbReference type="InterPro" id="IPR036259">
    <property type="entry name" value="MFS_trans_sf"/>
</dbReference>
<keyword evidence="2 6" id="KW-0812">Transmembrane</keyword>
<dbReference type="GO" id="GO:0005886">
    <property type="term" value="C:plasma membrane"/>
    <property type="evidence" value="ECO:0007669"/>
    <property type="project" value="TreeGrafter"/>
</dbReference>
<dbReference type="PANTHER" id="PTHR23501">
    <property type="entry name" value="MAJOR FACILITATOR SUPERFAMILY"/>
    <property type="match status" value="1"/>
</dbReference>
<evidence type="ECO:0000313" key="7">
    <source>
        <dbReference type="EMBL" id="ROW08463.1"/>
    </source>
</evidence>
<dbReference type="SUPFAM" id="SSF103473">
    <property type="entry name" value="MFS general substrate transporter"/>
    <property type="match status" value="1"/>
</dbReference>
<evidence type="ECO:0000256" key="6">
    <source>
        <dbReference type="SAM" id="Phobius"/>
    </source>
</evidence>
<feature type="transmembrane region" description="Helical" evidence="6">
    <location>
        <begin position="146"/>
        <end position="167"/>
    </location>
</feature>
<feature type="transmembrane region" description="Helical" evidence="6">
    <location>
        <begin position="116"/>
        <end position="134"/>
    </location>
</feature>
<reference evidence="7 8" key="1">
    <citation type="submission" date="2015-09" db="EMBL/GenBank/DDBJ databases">
        <title>Host preference determinants of Valsa canker pathogens revealed by comparative genomics.</title>
        <authorList>
            <person name="Yin Z."/>
            <person name="Huang L."/>
        </authorList>
    </citation>
    <scope>NUCLEOTIDE SEQUENCE [LARGE SCALE GENOMIC DNA]</scope>
    <source>
        <strain evidence="7 8">03-1</strain>
    </source>
</reference>
<dbReference type="EMBL" id="LKEA01000006">
    <property type="protein sequence ID" value="ROW08463.1"/>
    <property type="molecule type" value="Genomic_DNA"/>
</dbReference>
<comment type="subcellular location">
    <subcellularLocation>
        <location evidence="1">Membrane</location>
        <topology evidence="1">Multi-pass membrane protein</topology>
    </subcellularLocation>
</comment>
<feature type="region of interest" description="Disordered" evidence="5">
    <location>
        <begin position="285"/>
        <end position="307"/>
    </location>
</feature>
<evidence type="ECO:0000256" key="1">
    <source>
        <dbReference type="ARBA" id="ARBA00004141"/>
    </source>
</evidence>
<dbReference type="Proteomes" id="UP000283895">
    <property type="component" value="Unassembled WGS sequence"/>
</dbReference>
<name>A0A423WY60_9PEZI</name>
<protein>
    <recommendedName>
        <fullName evidence="9">Major facilitator superfamily (MFS) profile domain-containing protein</fullName>
    </recommendedName>
</protein>
<dbReference type="PANTHER" id="PTHR23501:SF199">
    <property type="entry name" value="MFS EFFLUX TRANSPORTER INPD-RELATED"/>
    <property type="match status" value="1"/>
</dbReference>
<keyword evidence="4 6" id="KW-0472">Membrane</keyword>
<dbReference type="Gene3D" id="1.20.1250.20">
    <property type="entry name" value="MFS general substrate transporter like domains"/>
    <property type="match status" value="1"/>
</dbReference>
<evidence type="ECO:0000313" key="8">
    <source>
        <dbReference type="Proteomes" id="UP000283895"/>
    </source>
</evidence>
<accession>A0A423WY60</accession>